<protein>
    <submittedName>
        <fullName evidence="1">Uncharacterized protein</fullName>
    </submittedName>
</protein>
<sequence>MTRPEFIALIGQDIVVDYPFGRELQRWSMKNFYIDGNGEVKHNRLTLIMDAFIANARNPHKGKPTHG</sequence>
<reference evidence="1 2" key="1">
    <citation type="submission" date="2015-09" db="EMBL/GenBank/DDBJ databases">
        <authorList>
            <consortium name="Pathogen Informatics"/>
        </authorList>
    </citation>
    <scope>NUCLEOTIDE SEQUENCE [LARGE SCALE GENOMIC DNA]</scope>
    <source>
        <strain evidence="1 2">2789STDY5608854</strain>
    </source>
</reference>
<dbReference type="AlphaFoldDB" id="A0A174E4Y1"/>
<dbReference type="RefSeq" id="WP_021631864.1">
    <property type="nucleotide sequence ID" value="NZ_CANCWG010000035.1"/>
</dbReference>
<dbReference type="GeneID" id="63974442"/>
<proteinExistence type="predicted"/>
<gene>
    <name evidence="1" type="ORF">ERS852411_01350</name>
</gene>
<dbReference type="EMBL" id="CYZT01000074">
    <property type="protein sequence ID" value="CUO32823.1"/>
    <property type="molecule type" value="Genomic_DNA"/>
</dbReference>
<organism evidence="1 2">
    <name type="scientific">Flavonifractor plautii</name>
    <name type="common">Fusobacterium plautii</name>
    <dbReference type="NCBI Taxonomy" id="292800"/>
    <lineage>
        <taxon>Bacteria</taxon>
        <taxon>Bacillati</taxon>
        <taxon>Bacillota</taxon>
        <taxon>Clostridia</taxon>
        <taxon>Eubacteriales</taxon>
        <taxon>Oscillospiraceae</taxon>
        <taxon>Flavonifractor</taxon>
    </lineage>
</organism>
<evidence type="ECO:0000313" key="2">
    <source>
        <dbReference type="Proteomes" id="UP000095746"/>
    </source>
</evidence>
<name>A0A174E4Y1_FLAPL</name>
<evidence type="ECO:0000313" key="1">
    <source>
        <dbReference type="EMBL" id="CUO32823.1"/>
    </source>
</evidence>
<accession>A0A174E4Y1</accession>
<dbReference type="Proteomes" id="UP000095746">
    <property type="component" value="Unassembled WGS sequence"/>
</dbReference>